<dbReference type="EMBL" id="QSCO01000004">
    <property type="protein sequence ID" value="RGY09082.1"/>
    <property type="molecule type" value="Genomic_DNA"/>
</dbReference>
<evidence type="ECO:0000313" key="3">
    <source>
        <dbReference type="EMBL" id="RGV17990.1"/>
    </source>
</evidence>
<dbReference type="PANTHER" id="PTHR38471">
    <property type="entry name" value="FOUR HELIX BUNDLE PROTEIN"/>
    <property type="match status" value="1"/>
</dbReference>
<evidence type="ECO:0000313" key="5">
    <source>
        <dbReference type="Proteomes" id="UP000283426"/>
    </source>
</evidence>
<dbReference type="EMBL" id="JAKNDN010000064">
    <property type="protein sequence ID" value="MCG4962223.1"/>
    <property type="molecule type" value="Genomic_DNA"/>
</dbReference>
<dbReference type="CDD" id="cd16377">
    <property type="entry name" value="23S_rRNA_IVP_like"/>
    <property type="match status" value="1"/>
</dbReference>
<dbReference type="Proteomes" id="UP000283426">
    <property type="component" value="Unassembled WGS sequence"/>
</dbReference>
<organism evidence="3 5">
    <name type="scientific">Odoribacter splanchnicus</name>
    <dbReference type="NCBI Taxonomy" id="28118"/>
    <lineage>
        <taxon>Bacteria</taxon>
        <taxon>Pseudomonadati</taxon>
        <taxon>Bacteroidota</taxon>
        <taxon>Bacteroidia</taxon>
        <taxon>Bacteroidales</taxon>
        <taxon>Odoribacteraceae</taxon>
        <taxon>Odoribacter</taxon>
    </lineage>
</organism>
<proteinExistence type="predicted"/>
<dbReference type="EMBL" id="QRYW01000062">
    <property type="protein sequence ID" value="RGV17990.1"/>
    <property type="molecule type" value="Genomic_DNA"/>
</dbReference>
<dbReference type="Proteomes" id="UP001212263">
    <property type="component" value="Unassembled WGS sequence"/>
</dbReference>
<reference evidence="1" key="2">
    <citation type="submission" date="2022-01" db="EMBL/GenBank/DDBJ databases">
        <title>Collection of gut derived symbiotic bacterial strains cultured from healthy donors.</title>
        <authorList>
            <person name="Lin H."/>
            <person name="Kohout C."/>
            <person name="Waligurski E."/>
            <person name="Pamer E.G."/>
        </authorList>
    </citation>
    <scope>NUCLEOTIDE SEQUENCE</scope>
    <source>
        <strain evidence="1">DFI.1.149</strain>
    </source>
</reference>
<evidence type="ECO:0000313" key="6">
    <source>
        <dbReference type="Proteomes" id="UP000284434"/>
    </source>
</evidence>
<dbReference type="Proteomes" id="UP001199750">
    <property type="component" value="Unassembled WGS sequence"/>
</dbReference>
<dbReference type="InterPro" id="IPR036583">
    <property type="entry name" value="23S_rRNA_IVS_sf"/>
</dbReference>
<dbReference type="Proteomes" id="UP000284434">
    <property type="component" value="Unassembled WGS sequence"/>
</dbReference>
<evidence type="ECO:0000313" key="2">
    <source>
        <dbReference type="EMBL" id="MDB9221585.1"/>
    </source>
</evidence>
<reference evidence="5 6" key="1">
    <citation type="submission" date="2018-08" db="EMBL/GenBank/DDBJ databases">
        <title>A genome reference for cultivated species of the human gut microbiota.</title>
        <authorList>
            <person name="Zou Y."/>
            <person name="Xue W."/>
            <person name="Luo G."/>
        </authorList>
    </citation>
    <scope>NUCLEOTIDE SEQUENCE [LARGE SCALE GENOMIC DNA]</scope>
    <source>
        <strain evidence="3 5">AF14-6AC</strain>
        <strain evidence="4 6">OF03-11</strain>
    </source>
</reference>
<comment type="caution">
    <text evidence="3">The sequence shown here is derived from an EMBL/GenBank/DDBJ whole genome shotgun (WGS) entry which is preliminary data.</text>
</comment>
<dbReference type="Gene3D" id="1.20.1440.60">
    <property type="entry name" value="23S rRNA-intervening sequence"/>
    <property type="match status" value="1"/>
</dbReference>
<dbReference type="RefSeq" id="WP_022160835.1">
    <property type="nucleotide sequence ID" value="NZ_BAABYK010000001.1"/>
</dbReference>
<dbReference type="EMBL" id="JAQMRD010000001">
    <property type="protein sequence ID" value="MDB9221585.1"/>
    <property type="molecule type" value="Genomic_DNA"/>
</dbReference>
<dbReference type="InterPro" id="IPR012657">
    <property type="entry name" value="23S_rRNA-intervening_sequence"/>
</dbReference>
<accession>A0A3D4ZDQ1</accession>
<sequence length="121" mass="13805">MGGVVKFEELNIWQEARRIVKEIYQNTASIKDMGFNEQIQRAAISIMNNIAEGFESGSNPMFKRFLCISKGSCGEVKSMLYIAKDLNYISEEKSELLLQDCQGLSVAINKFIHYLQQHPTH</sequence>
<dbReference type="SUPFAM" id="SSF158446">
    <property type="entry name" value="IVS-encoded protein-like"/>
    <property type="match status" value="1"/>
</dbReference>
<dbReference type="PANTHER" id="PTHR38471:SF2">
    <property type="entry name" value="FOUR HELIX BUNDLE PROTEIN"/>
    <property type="match status" value="1"/>
</dbReference>
<dbReference type="NCBIfam" id="TIGR02436">
    <property type="entry name" value="four helix bundle protein"/>
    <property type="match status" value="1"/>
</dbReference>
<gene>
    <name evidence="3" type="ORF">DWW24_20380</name>
    <name evidence="4" type="ORF">DXA53_04370</name>
    <name evidence="1" type="ORF">L0P03_20610</name>
    <name evidence="2" type="ORF">PN645_01030</name>
</gene>
<protein>
    <submittedName>
        <fullName evidence="3">Four helix bundle protein</fullName>
    </submittedName>
</protein>
<reference evidence="2" key="3">
    <citation type="submission" date="2023-01" db="EMBL/GenBank/DDBJ databases">
        <title>Human gut microbiome strain richness.</title>
        <authorList>
            <person name="Chen-Liaw A."/>
        </authorList>
    </citation>
    <scope>NUCLEOTIDE SEQUENCE</scope>
    <source>
        <strain evidence="2">RTP21484st1_B7_RTP21484_190118</strain>
    </source>
</reference>
<dbReference type="AlphaFoldDB" id="A0A3D4ZDQ1"/>
<evidence type="ECO:0000313" key="1">
    <source>
        <dbReference type="EMBL" id="MCG4962223.1"/>
    </source>
</evidence>
<evidence type="ECO:0000313" key="4">
    <source>
        <dbReference type="EMBL" id="RGY09082.1"/>
    </source>
</evidence>
<name>A0A3D4ZDQ1_9BACT</name>
<dbReference type="Pfam" id="PF05635">
    <property type="entry name" value="23S_rRNA_IVP"/>
    <property type="match status" value="1"/>
</dbReference>